<reference evidence="3" key="1">
    <citation type="journal article" date="2020" name="mSystems">
        <title>Genome- and Community-Level Interaction Insights into Carbon Utilization and Element Cycling Functions of Hydrothermarchaeota in Hydrothermal Sediment.</title>
        <authorList>
            <person name="Zhou Z."/>
            <person name="Liu Y."/>
            <person name="Xu W."/>
            <person name="Pan J."/>
            <person name="Luo Z.H."/>
            <person name="Li M."/>
        </authorList>
    </citation>
    <scope>NUCLEOTIDE SEQUENCE [LARGE SCALE GENOMIC DNA]</scope>
    <source>
        <strain evidence="3">HyVt-485</strain>
    </source>
</reference>
<comment type="caution">
    <text evidence="3">The sequence shown here is derived from an EMBL/GenBank/DDBJ whole genome shotgun (WGS) entry which is preliminary data.</text>
</comment>
<feature type="region of interest" description="Disordered" evidence="1">
    <location>
        <begin position="156"/>
        <end position="175"/>
    </location>
</feature>
<feature type="compositionally biased region" description="Polar residues" evidence="1">
    <location>
        <begin position="163"/>
        <end position="173"/>
    </location>
</feature>
<gene>
    <name evidence="3" type="ORF">ENJ42_05630</name>
</gene>
<feature type="region of interest" description="Disordered" evidence="1">
    <location>
        <begin position="181"/>
        <end position="210"/>
    </location>
</feature>
<evidence type="ECO:0000256" key="1">
    <source>
        <dbReference type="SAM" id="MobiDB-lite"/>
    </source>
</evidence>
<protein>
    <submittedName>
        <fullName evidence="3">Uncharacterized protein</fullName>
    </submittedName>
</protein>
<feature type="compositionally biased region" description="Low complexity" evidence="1">
    <location>
        <begin position="181"/>
        <end position="195"/>
    </location>
</feature>
<name>A0A7C5QRZ5_9PROT</name>
<accession>A0A7C5QRZ5</accession>
<proteinExistence type="predicted"/>
<keyword evidence="2" id="KW-0732">Signal</keyword>
<organism evidence="3">
    <name type="scientific">Hellea balneolensis</name>
    <dbReference type="NCBI Taxonomy" id="287478"/>
    <lineage>
        <taxon>Bacteria</taxon>
        <taxon>Pseudomonadati</taxon>
        <taxon>Pseudomonadota</taxon>
        <taxon>Alphaproteobacteria</taxon>
        <taxon>Maricaulales</taxon>
        <taxon>Robiginitomaculaceae</taxon>
        <taxon>Hellea</taxon>
    </lineage>
</organism>
<feature type="signal peptide" evidence="2">
    <location>
        <begin position="1"/>
        <end position="26"/>
    </location>
</feature>
<evidence type="ECO:0000313" key="3">
    <source>
        <dbReference type="EMBL" id="HHL43079.1"/>
    </source>
</evidence>
<sequence length="246" mass="23968">MSGISILKSSLVAASCLAGLTLTACASGASSSRYGSVYDYESGGNCNSGPCGAVVTPPVSGSRYGTPTTVIGGQPVAPGVVYANCSQVSGMNCGVAPAPAPVPMPAPAPTYTGGPVSCPAGTTPNGDGTCMMSGSTGYTSSTSTYSGPTTSYSGETLPCPAGTTPNGDGTCMQSSSGYTSSYSSSSSSVVTSSSGDMADCPTGTTRAGDGTCMMSSGGNVEIYSGSSGYTPPSTYTPPTSYLPIRK</sequence>
<dbReference type="Proteomes" id="UP000885830">
    <property type="component" value="Unassembled WGS sequence"/>
</dbReference>
<feature type="region of interest" description="Disordered" evidence="1">
    <location>
        <begin position="224"/>
        <end position="246"/>
    </location>
</feature>
<feature type="chain" id="PRO_5027811927" evidence="2">
    <location>
        <begin position="27"/>
        <end position="246"/>
    </location>
</feature>
<dbReference type="EMBL" id="DRMJ01000287">
    <property type="protein sequence ID" value="HHL43079.1"/>
    <property type="molecule type" value="Genomic_DNA"/>
</dbReference>
<dbReference type="AlphaFoldDB" id="A0A7C5QRZ5"/>
<evidence type="ECO:0000256" key="2">
    <source>
        <dbReference type="SAM" id="SignalP"/>
    </source>
</evidence>